<proteinExistence type="predicted"/>
<gene>
    <name evidence="1" type="ORF">LAESUDRAFT_723998</name>
</gene>
<organism evidence="1 2">
    <name type="scientific">Laetiporus sulphureus 93-53</name>
    <dbReference type="NCBI Taxonomy" id="1314785"/>
    <lineage>
        <taxon>Eukaryota</taxon>
        <taxon>Fungi</taxon>
        <taxon>Dikarya</taxon>
        <taxon>Basidiomycota</taxon>
        <taxon>Agaricomycotina</taxon>
        <taxon>Agaricomycetes</taxon>
        <taxon>Polyporales</taxon>
        <taxon>Laetiporus</taxon>
    </lineage>
</organism>
<evidence type="ECO:0000313" key="2">
    <source>
        <dbReference type="Proteomes" id="UP000076871"/>
    </source>
</evidence>
<dbReference type="EMBL" id="KV427615">
    <property type="protein sequence ID" value="KZT08477.1"/>
    <property type="molecule type" value="Genomic_DNA"/>
</dbReference>
<dbReference type="InParanoid" id="A0A165F6B1"/>
<dbReference type="AlphaFoldDB" id="A0A165F6B1"/>
<protein>
    <submittedName>
        <fullName evidence="1">Uncharacterized protein</fullName>
    </submittedName>
</protein>
<dbReference type="GeneID" id="63825547"/>
<reference evidence="1 2" key="1">
    <citation type="journal article" date="2016" name="Mol. Biol. Evol.">
        <title>Comparative Genomics of Early-Diverging Mushroom-Forming Fungi Provides Insights into the Origins of Lignocellulose Decay Capabilities.</title>
        <authorList>
            <person name="Nagy L.G."/>
            <person name="Riley R."/>
            <person name="Tritt A."/>
            <person name="Adam C."/>
            <person name="Daum C."/>
            <person name="Floudas D."/>
            <person name="Sun H."/>
            <person name="Yadav J.S."/>
            <person name="Pangilinan J."/>
            <person name="Larsson K.H."/>
            <person name="Matsuura K."/>
            <person name="Barry K."/>
            <person name="Labutti K."/>
            <person name="Kuo R."/>
            <person name="Ohm R.A."/>
            <person name="Bhattacharya S.S."/>
            <person name="Shirouzu T."/>
            <person name="Yoshinaga Y."/>
            <person name="Martin F.M."/>
            <person name="Grigoriev I.V."/>
            <person name="Hibbett D.S."/>
        </authorList>
    </citation>
    <scope>NUCLEOTIDE SEQUENCE [LARGE SCALE GENOMIC DNA]</scope>
    <source>
        <strain evidence="1 2">93-53</strain>
    </source>
</reference>
<accession>A0A165F6B1</accession>
<evidence type="ECO:0000313" key="1">
    <source>
        <dbReference type="EMBL" id="KZT08477.1"/>
    </source>
</evidence>
<dbReference type="RefSeq" id="XP_040766217.1">
    <property type="nucleotide sequence ID" value="XM_040908518.1"/>
</dbReference>
<sequence>MTVAEATHLWQYTGRFFDQIGLREASKVAAATAERIADRVLDIGSYYGETRSYHSWRSEVSLANPYISGAGMISPYSGASPLPGSYGVVPGSYYAPVAVYGGYAAYPSAAVYPAAGSYSAFPGAYTATVYAMNGIIPQYYGTGYMHGRYYGAEYPATAGSTIILRQPGHHHHHYYHRPHSAVGF</sequence>
<dbReference type="STRING" id="1314785.A0A165F6B1"/>
<name>A0A165F6B1_9APHY</name>
<dbReference type="Proteomes" id="UP000076871">
    <property type="component" value="Unassembled WGS sequence"/>
</dbReference>
<keyword evidence="2" id="KW-1185">Reference proteome</keyword>